<feature type="domain" description="VOC" evidence="1">
    <location>
        <begin position="2"/>
        <end position="127"/>
    </location>
</feature>
<dbReference type="SUPFAM" id="SSF54593">
    <property type="entry name" value="Glyoxalase/Bleomycin resistance protein/Dihydroxybiphenyl dioxygenase"/>
    <property type="match status" value="1"/>
</dbReference>
<dbReference type="Gene3D" id="3.30.720.120">
    <property type="match status" value="1"/>
</dbReference>
<dbReference type="RefSeq" id="WP_170300228.1">
    <property type="nucleotide sequence ID" value="NZ_BMKG01000031.1"/>
</dbReference>
<evidence type="ECO:0000259" key="1">
    <source>
        <dbReference type="PROSITE" id="PS51819"/>
    </source>
</evidence>
<dbReference type="InterPro" id="IPR029068">
    <property type="entry name" value="Glyas_Bleomycin-R_OHBP_Dase"/>
</dbReference>
<dbReference type="AlphaFoldDB" id="A0A6I3T2Y2"/>
<dbReference type="Proteomes" id="UP000430634">
    <property type="component" value="Unassembled WGS sequence"/>
</dbReference>
<proteinExistence type="predicted"/>
<dbReference type="Pfam" id="PF00903">
    <property type="entry name" value="Glyoxalase"/>
    <property type="match status" value="1"/>
</dbReference>
<comment type="caution">
    <text evidence="2">The sequence shown here is derived from an EMBL/GenBank/DDBJ whole genome shotgun (WGS) entry which is preliminary data.</text>
</comment>
<sequence>MMIHELFAYLCVNDAAAAIDFYRKAFGATEKFRLTEPSGRIGHAELDFDGTTVMLADEYPEFNSLRPRPSESTPVTIHLHVDNADAVVARALDAGATLEREVQDEFYGERGGVVRDPFGHRWNIGHSIEELSPEEMQRRYTAMMEQ</sequence>
<evidence type="ECO:0000313" key="2">
    <source>
        <dbReference type="EMBL" id="MTV55938.1"/>
    </source>
</evidence>
<dbReference type="PANTHER" id="PTHR34109:SF1">
    <property type="entry name" value="VOC DOMAIN-CONTAINING PROTEIN"/>
    <property type="match status" value="1"/>
</dbReference>
<dbReference type="EMBL" id="WNKZ01000115">
    <property type="protein sequence ID" value="MTV55938.1"/>
    <property type="molecule type" value="Genomic_DNA"/>
</dbReference>
<dbReference type="PANTHER" id="PTHR34109">
    <property type="entry name" value="BNAUNNG04460D PROTEIN-RELATED"/>
    <property type="match status" value="1"/>
</dbReference>
<gene>
    <name evidence="2" type="ORF">GM672_24750</name>
</gene>
<accession>A0A6I3T2Y2</accession>
<dbReference type="Gene3D" id="3.30.720.110">
    <property type="match status" value="1"/>
</dbReference>
<organism evidence="2 3">
    <name type="scientific">Pseudoduganella buxea</name>
    <dbReference type="NCBI Taxonomy" id="1949069"/>
    <lineage>
        <taxon>Bacteria</taxon>
        <taxon>Pseudomonadati</taxon>
        <taxon>Pseudomonadota</taxon>
        <taxon>Betaproteobacteria</taxon>
        <taxon>Burkholderiales</taxon>
        <taxon>Oxalobacteraceae</taxon>
        <taxon>Telluria group</taxon>
        <taxon>Pseudoduganella</taxon>
    </lineage>
</organism>
<reference evidence="2 3" key="1">
    <citation type="submission" date="2019-11" db="EMBL/GenBank/DDBJ databases">
        <title>Type strains purchased from KCTC, JCM and DSMZ.</title>
        <authorList>
            <person name="Lu H."/>
        </authorList>
    </citation>
    <scope>NUCLEOTIDE SEQUENCE [LARGE SCALE GENOMIC DNA]</scope>
    <source>
        <strain evidence="2 3">KCTC 52429</strain>
    </source>
</reference>
<dbReference type="PROSITE" id="PS51819">
    <property type="entry name" value="VOC"/>
    <property type="match status" value="1"/>
</dbReference>
<dbReference type="InterPro" id="IPR037523">
    <property type="entry name" value="VOC_core"/>
</dbReference>
<name>A0A6I3T2Y2_9BURK</name>
<protein>
    <submittedName>
        <fullName evidence="2">VOC family protein</fullName>
    </submittedName>
</protein>
<evidence type="ECO:0000313" key="3">
    <source>
        <dbReference type="Proteomes" id="UP000430634"/>
    </source>
</evidence>
<dbReference type="InterPro" id="IPR004360">
    <property type="entry name" value="Glyas_Fos-R_dOase_dom"/>
</dbReference>
<dbReference type="CDD" id="cd07246">
    <property type="entry name" value="VOC_like"/>
    <property type="match status" value="1"/>
</dbReference>